<evidence type="ECO:0000313" key="4">
    <source>
        <dbReference type="Proteomes" id="UP000437748"/>
    </source>
</evidence>
<organism evidence="3 4">
    <name type="scientific">Silvanigrella paludirubra</name>
    <dbReference type="NCBI Taxonomy" id="2499159"/>
    <lineage>
        <taxon>Bacteria</taxon>
        <taxon>Pseudomonadati</taxon>
        <taxon>Bdellovibrionota</taxon>
        <taxon>Oligoflexia</taxon>
        <taxon>Silvanigrellales</taxon>
        <taxon>Silvanigrellaceae</taxon>
        <taxon>Silvanigrella</taxon>
    </lineage>
</organism>
<dbReference type="EMBL" id="WFLM01000001">
    <property type="protein sequence ID" value="KAB8040650.1"/>
    <property type="molecule type" value="Genomic_DNA"/>
</dbReference>
<dbReference type="AlphaFoldDB" id="A0A6N6VVQ1"/>
<dbReference type="InterPro" id="IPR027939">
    <property type="entry name" value="NMT1/THI5"/>
</dbReference>
<dbReference type="Pfam" id="PF09084">
    <property type="entry name" value="NMT1"/>
    <property type="match status" value="1"/>
</dbReference>
<sequence>MKQIFKIVLVFFFNYLFILNAYAVIKQHDYHDELKTVTLLLDWKPNTNHLGFYVAKSKGYYNDEGIQIKILNPSQTTGTALVGTGKADFGISYANNLLYARNANVPIVAIAGIIQNDTSCFVWRKSSLIKNVKDLEGKRYGGWGSPEENATLKFIMQKNGADFSKIKIMTTGTQDFLPATLKNVDFTWEYKGWNILAAELNHVLVDTYCPSEHFSELNKPSPLIITSENRIKNNPELIKKFMKATSLGYEFAIHHPEEAAKLFIKQVPELDTKLVSASAKFLAPLYKADSKKWGNLNEKKFENYANWMQKVELIDKVPNTKNYINNSFIP</sequence>
<comment type="caution">
    <text evidence="3">The sequence shown here is derived from an EMBL/GenBank/DDBJ whole genome shotgun (WGS) entry which is preliminary data.</text>
</comment>
<dbReference type="RefSeq" id="WP_153418166.1">
    <property type="nucleotide sequence ID" value="NZ_WFLM01000001.1"/>
</dbReference>
<gene>
    <name evidence="3" type="ORF">GCL60_01640</name>
</gene>
<name>A0A6N6VVQ1_9BACT</name>
<protein>
    <submittedName>
        <fullName evidence="3">ABC transporter substrate-binding protein</fullName>
    </submittedName>
</protein>
<keyword evidence="1" id="KW-0812">Transmembrane</keyword>
<evidence type="ECO:0000259" key="2">
    <source>
        <dbReference type="Pfam" id="PF09084"/>
    </source>
</evidence>
<dbReference type="SUPFAM" id="SSF53850">
    <property type="entry name" value="Periplasmic binding protein-like II"/>
    <property type="match status" value="1"/>
</dbReference>
<reference evidence="3 4" key="1">
    <citation type="submission" date="2019-10" db="EMBL/GenBank/DDBJ databases">
        <title>New species of Slilvanegrellaceae.</title>
        <authorList>
            <person name="Pitt A."/>
            <person name="Hahn M.W."/>
        </authorList>
    </citation>
    <scope>NUCLEOTIDE SEQUENCE [LARGE SCALE GENOMIC DNA]</scope>
    <source>
        <strain evidence="3 4">SP-Ram-0.45-NSY-1</strain>
    </source>
</reference>
<proteinExistence type="predicted"/>
<evidence type="ECO:0000256" key="1">
    <source>
        <dbReference type="SAM" id="Phobius"/>
    </source>
</evidence>
<dbReference type="InterPro" id="IPR015168">
    <property type="entry name" value="SsuA/THI5"/>
</dbReference>
<keyword evidence="4" id="KW-1185">Reference proteome</keyword>
<dbReference type="OrthoDB" id="5292144at2"/>
<dbReference type="GO" id="GO:0009228">
    <property type="term" value="P:thiamine biosynthetic process"/>
    <property type="evidence" value="ECO:0007669"/>
    <property type="project" value="InterPro"/>
</dbReference>
<dbReference type="Gene3D" id="3.40.190.10">
    <property type="entry name" value="Periplasmic binding protein-like II"/>
    <property type="match status" value="2"/>
</dbReference>
<accession>A0A6N6VVQ1</accession>
<keyword evidence="1" id="KW-1133">Transmembrane helix</keyword>
<feature type="domain" description="SsuA/THI5-like" evidence="2">
    <location>
        <begin position="46"/>
        <end position="259"/>
    </location>
</feature>
<evidence type="ECO:0000313" key="3">
    <source>
        <dbReference type="EMBL" id="KAB8040650.1"/>
    </source>
</evidence>
<dbReference type="PANTHER" id="PTHR31528">
    <property type="entry name" value="4-AMINO-5-HYDROXYMETHYL-2-METHYLPYRIMIDINE PHOSPHATE SYNTHASE THI11-RELATED"/>
    <property type="match status" value="1"/>
</dbReference>
<dbReference type="PANTHER" id="PTHR31528:SF3">
    <property type="entry name" value="THIAMINE BIOSYNTHESIS PROTEIN HI_0357-RELATED"/>
    <property type="match status" value="1"/>
</dbReference>
<dbReference type="Proteomes" id="UP000437748">
    <property type="component" value="Unassembled WGS sequence"/>
</dbReference>
<keyword evidence="1" id="KW-0472">Membrane</keyword>
<feature type="transmembrane region" description="Helical" evidence="1">
    <location>
        <begin position="7"/>
        <end position="25"/>
    </location>
</feature>